<dbReference type="PANTHER" id="PTHR36985:SF1">
    <property type="entry name" value="TRANSLOCATION AND ASSEMBLY MODULE SUBUNIT TAMB"/>
    <property type="match status" value="1"/>
</dbReference>
<keyword evidence="9" id="KW-1185">Reference proteome</keyword>
<reference evidence="9" key="1">
    <citation type="submission" date="2016-10" db="EMBL/GenBank/DDBJ databases">
        <authorList>
            <person name="Varghese N."/>
            <person name="Submissions S."/>
        </authorList>
    </citation>
    <scope>NUCLEOTIDE SEQUENCE [LARGE SCALE GENOMIC DNA]</scope>
    <source>
        <strain evidence="9">LMG 26416</strain>
    </source>
</reference>
<feature type="transmembrane region" description="Helical" evidence="6">
    <location>
        <begin position="67"/>
        <end position="90"/>
    </location>
</feature>
<evidence type="ECO:0000259" key="7">
    <source>
        <dbReference type="Pfam" id="PF04357"/>
    </source>
</evidence>
<dbReference type="EMBL" id="FOAJ01000009">
    <property type="protein sequence ID" value="SEL56808.1"/>
    <property type="molecule type" value="Genomic_DNA"/>
</dbReference>
<dbReference type="RefSeq" id="WP_090545815.1">
    <property type="nucleotide sequence ID" value="NZ_FNSR01000001.1"/>
</dbReference>
<dbReference type="OrthoDB" id="5288149at2"/>
<gene>
    <name evidence="8" type="ORF">SAMN05192542_109191</name>
</gene>
<feature type="compositionally biased region" description="Low complexity" evidence="5">
    <location>
        <begin position="637"/>
        <end position="656"/>
    </location>
</feature>
<feature type="compositionally biased region" description="Low complexity" evidence="5">
    <location>
        <begin position="689"/>
        <end position="713"/>
    </location>
</feature>
<feature type="compositionally biased region" description="Basic and acidic residues" evidence="5">
    <location>
        <begin position="657"/>
        <end position="667"/>
    </location>
</feature>
<evidence type="ECO:0000256" key="4">
    <source>
        <dbReference type="ARBA" id="ARBA00023136"/>
    </source>
</evidence>
<dbReference type="PANTHER" id="PTHR36985">
    <property type="entry name" value="TRANSLOCATION AND ASSEMBLY MODULE SUBUNIT TAMB"/>
    <property type="match status" value="1"/>
</dbReference>
<proteinExistence type="predicted"/>
<feature type="region of interest" description="Disordered" evidence="5">
    <location>
        <begin position="620"/>
        <end position="719"/>
    </location>
</feature>
<feature type="region of interest" description="Disordered" evidence="5">
    <location>
        <begin position="404"/>
        <end position="447"/>
    </location>
</feature>
<evidence type="ECO:0000256" key="1">
    <source>
        <dbReference type="ARBA" id="ARBA00004167"/>
    </source>
</evidence>
<feature type="compositionally biased region" description="Low complexity" evidence="5">
    <location>
        <begin position="28"/>
        <end position="41"/>
    </location>
</feature>
<sequence>MTTPAHDPSDWPGASGASGRAGGPPLPAGSGDDAAPLSGGQPPHGGGSEPPSSDAPPPRRRRRPWKALAWLIAVPVLLVALLAGLLYGALTTERGTAYAWRAAVKLLDGRLAGTLDGGALATGVRLRDVAWRGADGTRVTVDRISGQWALGRQPWRFVVAYLHVGDVDLRIVPSTEPSSPATLPTDLQLPLAVEIRDLQVARLTLHQGASTSEYSRLMFHARSDGRHHEATVERLDTPFGAVSADAKLDGVRPFALKGNLGYSGKVSGEDVQVNGRVGGSLEALSADLEASGMKLTGRAHVEATPFEAVPLERVTLAFDHVNPQAFAPGAPFADLAVRADLAPVGEAAVSSAAAAGAAGSAVTAGVVKAASAGVASGRSGASGASGAVGVAGASKPVAASAPELAASAPPGASGPSTASASAYASAPSAGGASPAAPTPHPQASRGAAGFTVAGSVSIVNAKPGSLDDQLLPLIDARADVTLDAKTQRIGNLNVRVVKNATVTGGGTISGRNGQFDLNVAALDLNAIQSSVRATQLSGPVGIRLAGDVQSVTLDLADAKAGLRAQGKVTLDPARTTFSDVRVTSGAGRIDLAGAIKHDANSTYNLKATLTNFDPLSLTSQRPASAARRGDGRPATGAAAVQRSRNSANSNSAPSRATAERDALDPKRNLALNPARNPALNPAQDDARHPQPTRASPAPASPRPAASGHAPARRGVSASRPVEARVNGTLTAAGVLAPAFTTKADFRLGPSVYDGLPLTGSGTVQLAGARLLPSRANLSVAGNEVDLQGSFGARGDRLRFRIDAPQLDRLGFGLAGQVAASGDLTGTFAHPDVALDYRADNVAFGSNRVGHAQGHAELRDGANGALVFTTDARDASVGGIDVTTLTARLSGTRAKHTFVASATGKVQGQALDVSVAANGRLSDTREGTRWDGVVTQLQNRGAPDIALQTPLTVSAGPGKVTLGATRIGLEGATLDLRAFDLDHGRLRSAGSLTGVSLARLMQLRQQITGVASTMRTDLVFDGDWDFSVGPTATGYVQVKRRAGDITTQIGRGMASLGIADLNARAQFSGGNRLTLTAHALANRVGVLDVDAYTQLTPQDGVLALADDAPIGGTVRADVPSLATTGGLFGPSYLLAGHLALQLTLGGTLARPDLSGALTGDGLSATMVDQGVQLKDGVIHVALSHNLVDFQQVEFHGASGTLRATGRVRLDNDEPDLTASIVADKLELFASPDRKLSLSGSATVANAGRAGGLQIDGKFAVDRALFDLPDQPAPSLGDDVVVVMPDGTTRGGIPVETPGANRPVGRFAPRANVDIDLGRNFRFRGQGADLGLAGTITVMSAPNLPLRAVGNVRVTEGSTYTAFGRKLGIENGFFTFNGPVSNPGINILAMRRNQQVEAGVQVTGTVQAPVARLVSEPNVPDNEKLSWLLFGHGTDQGNNLGQQSAMTTALALLGSASGKRIAQTIGLDEFSIGRSEVGLTDPQVVMISKAINERFVIGYEQGLQSAANAVKATLNLTRYWSVAVYGGTFSGVDLLYTRRFDRFWSRGRSQAADDR</sequence>
<keyword evidence="3 6" id="KW-1133">Transmembrane helix</keyword>
<feature type="compositionally biased region" description="Low complexity" evidence="5">
    <location>
        <begin position="404"/>
        <end position="435"/>
    </location>
</feature>
<dbReference type="STRING" id="416943.SAMN05445871_2853"/>
<comment type="subcellular location">
    <subcellularLocation>
        <location evidence="1">Membrane</location>
        <topology evidence="1">Single-pass membrane protein</topology>
    </subcellularLocation>
</comment>
<feature type="domain" description="Translocation and assembly module TamB C-terminal" evidence="7">
    <location>
        <begin position="1196"/>
        <end position="1538"/>
    </location>
</feature>
<dbReference type="Pfam" id="PF04357">
    <property type="entry name" value="TamB"/>
    <property type="match status" value="1"/>
</dbReference>
<dbReference type="GO" id="GO:0005886">
    <property type="term" value="C:plasma membrane"/>
    <property type="evidence" value="ECO:0007669"/>
    <property type="project" value="InterPro"/>
</dbReference>
<evidence type="ECO:0000313" key="9">
    <source>
        <dbReference type="Proteomes" id="UP000199120"/>
    </source>
</evidence>
<evidence type="ECO:0000256" key="6">
    <source>
        <dbReference type="SAM" id="Phobius"/>
    </source>
</evidence>
<feature type="region of interest" description="Disordered" evidence="5">
    <location>
        <begin position="1"/>
        <end position="60"/>
    </location>
</feature>
<protein>
    <submittedName>
        <fullName evidence="8">Translocation and assembly module TamB</fullName>
    </submittedName>
</protein>
<keyword evidence="2 6" id="KW-0812">Transmembrane</keyword>
<evidence type="ECO:0000256" key="2">
    <source>
        <dbReference type="ARBA" id="ARBA00022692"/>
    </source>
</evidence>
<keyword evidence="4 6" id="KW-0472">Membrane</keyword>
<name>A0A1H7RA11_9BURK</name>
<organism evidence="8 9">
    <name type="scientific">Paraburkholderia caballeronis</name>
    <dbReference type="NCBI Taxonomy" id="416943"/>
    <lineage>
        <taxon>Bacteria</taxon>
        <taxon>Pseudomonadati</taxon>
        <taxon>Pseudomonadota</taxon>
        <taxon>Betaproteobacteria</taxon>
        <taxon>Burkholderiales</taxon>
        <taxon>Burkholderiaceae</taxon>
        <taxon>Paraburkholderia</taxon>
    </lineage>
</organism>
<evidence type="ECO:0000313" key="8">
    <source>
        <dbReference type="EMBL" id="SEL56808.1"/>
    </source>
</evidence>
<evidence type="ECO:0000256" key="3">
    <source>
        <dbReference type="ARBA" id="ARBA00022989"/>
    </source>
</evidence>
<dbReference type="GO" id="GO:0009306">
    <property type="term" value="P:protein secretion"/>
    <property type="evidence" value="ECO:0007669"/>
    <property type="project" value="InterPro"/>
</dbReference>
<evidence type="ECO:0000256" key="5">
    <source>
        <dbReference type="SAM" id="MobiDB-lite"/>
    </source>
</evidence>
<dbReference type="InterPro" id="IPR007452">
    <property type="entry name" value="TamB_C"/>
</dbReference>
<accession>A0A1H7RA11</accession>
<dbReference type="Proteomes" id="UP000199120">
    <property type="component" value="Unassembled WGS sequence"/>
</dbReference>